<proteinExistence type="inferred from homology"/>
<dbReference type="NCBIfam" id="TIGR00369">
    <property type="entry name" value="unchar_dom_1"/>
    <property type="match status" value="1"/>
</dbReference>
<dbReference type="Proteomes" id="UP000092154">
    <property type="component" value="Unassembled WGS sequence"/>
</dbReference>
<dbReference type="InterPro" id="IPR003736">
    <property type="entry name" value="PAAI_dom"/>
</dbReference>
<evidence type="ECO:0000313" key="5">
    <source>
        <dbReference type="Proteomes" id="UP000092154"/>
    </source>
</evidence>
<comment type="similarity">
    <text evidence="1">Belongs to the thioesterase PaaI family.</text>
</comment>
<dbReference type="InterPro" id="IPR006683">
    <property type="entry name" value="Thioestr_dom"/>
</dbReference>
<dbReference type="PANTHER" id="PTHR21660:SF1">
    <property type="entry name" value="ACYL-COENZYME A THIOESTERASE 13"/>
    <property type="match status" value="1"/>
</dbReference>
<organism evidence="4 5">
    <name type="scientific">Rhizopogon vinicolor AM-OR11-026</name>
    <dbReference type="NCBI Taxonomy" id="1314800"/>
    <lineage>
        <taxon>Eukaryota</taxon>
        <taxon>Fungi</taxon>
        <taxon>Dikarya</taxon>
        <taxon>Basidiomycota</taxon>
        <taxon>Agaricomycotina</taxon>
        <taxon>Agaricomycetes</taxon>
        <taxon>Agaricomycetidae</taxon>
        <taxon>Boletales</taxon>
        <taxon>Suillineae</taxon>
        <taxon>Rhizopogonaceae</taxon>
        <taxon>Rhizopogon</taxon>
    </lineage>
</organism>
<evidence type="ECO:0000313" key="4">
    <source>
        <dbReference type="EMBL" id="OAX43380.1"/>
    </source>
</evidence>
<dbReference type="EMBL" id="KV448139">
    <property type="protein sequence ID" value="OAX43380.1"/>
    <property type="molecule type" value="Genomic_DNA"/>
</dbReference>
<dbReference type="STRING" id="1314800.A0A1B7NF45"/>
<evidence type="ECO:0000256" key="1">
    <source>
        <dbReference type="ARBA" id="ARBA00008324"/>
    </source>
</evidence>
<dbReference type="Pfam" id="PF03061">
    <property type="entry name" value="4HBT"/>
    <property type="match status" value="1"/>
</dbReference>
<dbReference type="InParanoid" id="A0A1B7NF45"/>
<dbReference type="InterPro" id="IPR039298">
    <property type="entry name" value="ACOT13"/>
</dbReference>
<dbReference type="CDD" id="cd03443">
    <property type="entry name" value="PaaI_thioesterase"/>
    <property type="match status" value="1"/>
</dbReference>
<dbReference type="InterPro" id="IPR029069">
    <property type="entry name" value="HotDog_dom_sf"/>
</dbReference>
<dbReference type="GO" id="GO:0047617">
    <property type="term" value="F:fatty acyl-CoA hydrolase activity"/>
    <property type="evidence" value="ECO:0007669"/>
    <property type="project" value="InterPro"/>
</dbReference>
<name>A0A1B7NF45_9AGAM</name>
<accession>A0A1B7NF45</accession>
<dbReference type="PANTHER" id="PTHR21660">
    <property type="entry name" value="THIOESTERASE SUPERFAMILY MEMBER-RELATED"/>
    <property type="match status" value="1"/>
</dbReference>
<protein>
    <recommendedName>
        <fullName evidence="3">Thioesterase domain-containing protein</fullName>
    </recommendedName>
</protein>
<dbReference type="Gene3D" id="3.10.129.10">
    <property type="entry name" value="Hotdog Thioesterase"/>
    <property type="match status" value="1"/>
</dbReference>
<evidence type="ECO:0000256" key="2">
    <source>
        <dbReference type="ARBA" id="ARBA00022801"/>
    </source>
</evidence>
<gene>
    <name evidence="4" type="ORF">K503DRAFT_168971</name>
</gene>
<keyword evidence="5" id="KW-1185">Reference proteome</keyword>
<sequence>MMPESSSIDISQVEGNASPEIKRVILGRVQYLATRHITQSTGEQFGTFESKIASQLRLTEVSILPKAEEQEKLEGRVVFEVIVDGEMANHVGTLHGGVAAMLIDQCSSMPIYLLGLATSGHGTVYVSQSLSVVYHSPALLGDKLRVVSTTLTVGNRTLSSRCEIWNTTRHRLVVSGVHVKMNPSEQKATSAKL</sequence>
<dbReference type="SUPFAM" id="SSF54637">
    <property type="entry name" value="Thioesterase/thiol ester dehydrase-isomerase"/>
    <property type="match status" value="1"/>
</dbReference>
<reference evidence="4 5" key="1">
    <citation type="submission" date="2016-06" db="EMBL/GenBank/DDBJ databases">
        <title>Comparative genomics of the ectomycorrhizal sister species Rhizopogon vinicolor and Rhizopogon vesiculosus (Basidiomycota: Boletales) reveals a divergence of the mating type B locus.</title>
        <authorList>
            <consortium name="DOE Joint Genome Institute"/>
            <person name="Mujic A.B."/>
            <person name="Kuo A."/>
            <person name="Tritt A."/>
            <person name="Lipzen A."/>
            <person name="Chen C."/>
            <person name="Johnson J."/>
            <person name="Sharma A."/>
            <person name="Barry K."/>
            <person name="Grigoriev I.V."/>
            <person name="Spatafora J.W."/>
        </authorList>
    </citation>
    <scope>NUCLEOTIDE SEQUENCE [LARGE SCALE GENOMIC DNA]</scope>
    <source>
        <strain evidence="4 5">AM-OR11-026</strain>
    </source>
</reference>
<dbReference type="OrthoDB" id="2831072at2759"/>
<keyword evidence="2" id="KW-0378">Hydrolase</keyword>
<evidence type="ECO:0000259" key="3">
    <source>
        <dbReference type="Pfam" id="PF03061"/>
    </source>
</evidence>
<dbReference type="AlphaFoldDB" id="A0A1B7NF45"/>
<feature type="domain" description="Thioesterase" evidence="3">
    <location>
        <begin position="92"/>
        <end position="170"/>
    </location>
</feature>